<dbReference type="PROSITE" id="PS00061">
    <property type="entry name" value="ADH_SHORT"/>
    <property type="match status" value="1"/>
</dbReference>
<comment type="caution">
    <text evidence="12">The sequence shown here is derived from an EMBL/GenBank/DDBJ whole genome shotgun (WGS) entry which is preliminary data.</text>
</comment>
<dbReference type="EC" id="1.5.1.50" evidence="7"/>
<keyword evidence="4" id="KW-0560">Oxidoreductase</keyword>
<evidence type="ECO:0000256" key="6">
    <source>
        <dbReference type="ARBA" id="ARBA00038212"/>
    </source>
</evidence>
<comment type="similarity">
    <text evidence="6">Belongs to the short-chain dehydrogenases/reductases (SDR) family. FolM subfamily.</text>
</comment>
<dbReference type="Pfam" id="PF13561">
    <property type="entry name" value="adh_short_C2"/>
    <property type="match status" value="1"/>
</dbReference>
<reference evidence="12 13" key="1">
    <citation type="submission" date="2016-01" db="EMBL/GenBank/DDBJ databases">
        <title>Draft genome of the antarctic isolate Shewanella frigidimarina Ag06-30.</title>
        <authorList>
            <person name="Parmeciano Di Noto G."/>
            <person name="Vazquez S."/>
            <person name="Mac Cormack W."/>
            <person name="Iriarte A."/>
            <person name="Quiroga C."/>
        </authorList>
    </citation>
    <scope>NUCLEOTIDE SEQUENCE [LARGE SCALE GENOMIC DNA]</scope>
    <source>
        <strain evidence="12 13">Ag06-30</strain>
    </source>
</reference>
<dbReference type="GO" id="GO:0006730">
    <property type="term" value="P:one-carbon metabolic process"/>
    <property type="evidence" value="ECO:0007669"/>
    <property type="project" value="UniProtKB-KW"/>
</dbReference>
<evidence type="ECO:0000256" key="10">
    <source>
        <dbReference type="ARBA" id="ARBA00048873"/>
    </source>
</evidence>
<dbReference type="PRINTS" id="PR00081">
    <property type="entry name" value="GDHRDH"/>
</dbReference>
<dbReference type="Proteomes" id="UP000055702">
    <property type="component" value="Unassembled WGS sequence"/>
</dbReference>
<evidence type="ECO:0000256" key="4">
    <source>
        <dbReference type="ARBA" id="ARBA00023002"/>
    </source>
</evidence>
<dbReference type="PANTHER" id="PTHR43639:SF6">
    <property type="entry name" value="DIHYDROMONAPTERIN REDUCTASE"/>
    <property type="match status" value="1"/>
</dbReference>
<evidence type="ECO:0000256" key="3">
    <source>
        <dbReference type="ARBA" id="ARBA00022857"/>
    </source>
</evidence>
<comment type="function">
    <text evidence="5">Catalyzes the reduction of dihydromonapterin to tetrahydromonapterin. Also has lower activity with dihydrofolate.</text>
</comment>
<dbReference type="InterPro" id="IPR002347">
    <property type="entry name" value="SDR_fam"/>
</dbReference>
<evidence type="ECO:0000313" key="13">
    <source>
        <dbReference type="Proteomes" id="UP000055702"/>
    </source>
</evidence>
<sequence>MERTILITGVGKRIGYALAKYYLAQGHHVIGTYRTHYDSIEQLGKLGASLHSCDLTDAASIDGLITHINEHHARVDTIIHNASDWLPDNSGLSPADTMMRMMQIHVSAPYQINLALAPLLISAAKSNDDSIGASNIIHITDYVAEKGSKKHIAYAASKAALHNMTLSFASLLAPHVKVNSIAPAMILFNEDDGETYKAKALAKAILPKEAGNAEIIALVDYLHTSHYVTGRSYAVDGGRHLK</sequence>
<proteinExistence type="inferred from homology"/>
<comment type="catalytic activity">
    <reaction evidence="11">
        <text>7,8-dihydromonapterin + NADPH + H(+) = 5,6,7,8-tetrahydromonapterin + NADP(+)</text>
        <dbReference type="Rhea" id="RHEA:34847"/>
        <dbReference type="ChEBI" id="CHEBI:15378"/>
        <dbReference type="ChEBI" id="CHEBI:57783"/>
        <dbReference type="ChEBI" id="CHEBI:58349"/>
        <dbReference type="ChEBI" id="CHEBI:71175"/>
        <dbReference type="ChEBI" id="CHEBI:71177"/>
        <dbReference type="EC" id="1.5.1.50"/>
    </reaction>
</comment>
<dbReference type="NCBIfam" id="NF005066">
    <property type="entry name" value="PRK06483.1"/>
    <property type="match status" value="1"/>
</dbReference>
<organism evidence="12">
    <name type="scientific">Shewanella frigidimarina</name>
    <dbReference type="NCBI Taxonomy" id="56812"/>
    <lineage>
        <taxon>Bacteria</taxon>
        <taxon>Pseudomonadati</taxon>
        <taxon>Pseudomonadota</taxon>
        <taxon>Gammaproteobacteria</taxon>
        <taxon>Alteromonadales</taxon>
        <taxon>Shewanellaceae</taxon>
        <taxon>Shewanella</taxon>
    </lineage>
</organism>
<dbReference type="EMBL" id="LRDC01000016">
    <property type="protein sequence ID" value="KVX02235.1"/>
    <property type="molecule type" value="Genomic_DNA"/>
</dbReference>
<dbReference type="InterPro" id="IPR020904">
    <property type="entry name" value="Sc_DH/Rdtase_CS"/>
</dbReference>
<dbReference type="SUPFAM" id="SSF51735">
    <property type="entry name" value="NAD(P)-binding Rossmann-fold domains"/>
    <property type="match status" value="1"/>
</dbReference>
<gene>
    <name evidence="12" type="ORF">AWJ07_15590</name>
</gene>
<dbReference type="Gene3D" id="3.40.50.720">
    <property type="entry name" value="NAD(P)-binding Rossmann-like Domain"/>
    <property type="match status" value="1"/>
</dbReference>
<protein>
    <recommendedName>
        <fullName evidence="8">Dihydromonapterin reductase</fullName>
        <ecNumber evidence="1">1.5.1.3</ecNumber>
        <ecNumber evidence="7">1.5.1.50</ecNumber>
    </recommendedName>
    <alternativeName>
        <fullName evidence="9">Dihydrofolate reductase</fullName>
    </alternativeName>
</protein>
<evidence type="ECO:0000256" key="5">
    <source>
        <dbReference type="ARBA" id="ARBA00037508"/>
    </source>
</evidence>
<accession>A0A106C0Y6</accession>
<name>A0A106C0Y6_SHEFR</name>
<evidence type="ECO:0000256" key="7">
    <source>
        <dbReference type="ARBA" id="ARBA00039145"/>
    </source>
</evidence>
<evidence type="ECO:0000256" key="2">
    <source>
        <dbReference type="ARBA" id="ARBA00022563"/>
    </source>
</evidence>
<dbReference type="PANTHER" id="PTHR43639">
    <property type="entry name" value="OXIDOREDUCTASE, SHORT-CHAIN DEHYDROGENASE/REDUCTASE FAMILY (AFU_ORTHOLOGUE AFUA_5G02870)"/>
    <property type="match status" value="1"/>
</dbReference>
<evidence type="ECO:0000256" key="9">
    <source>
        <dbReference type="ARBA" id="ARBA00042299"/>
    </source>
</evidence>
<evidence type="ECO:0000256" key="8">
    <source>
        <dbReference type="ARBA" id="ARBA00039631"/>
    </source>
</evidence>
<evidence type="ECO:0000256" key="1">
    <source>
        <dbReference type="ARBA" id="ARBA00012856"/>
    </source>
</evidence>
<dbReference type="InterPro" id="IPR036291">
    <property type="entry name" value="NAD(P)-bd_dom_sf"/>
</dbReference>
<keyword evidence="2" id="KW-0554">One-carbon metabolism</keyword>
<dbReference type="GO" id="GO:0004146">
    <property type="term" value="F:dihydrofolate reductase activity"/>
    <property type="evidence" value="ECO:0007669"/>
    <property type="project" value="UniProtKB-EC"/>
</dbReference>
<evidence type="ECO:0000256" key="11">
    <source>
        <dbReference type="ARBA" id="ARBA00049376"/>
    </source>
</evidence>
<comment type="catalytic activity">
    <reaction evidence="10">
        <text>(6S)-5,6,7,8-tetrahydrofolate + NADP(+) = 7,8-dihydrofolate + NADPH + H(+)</text>
        <dbReference type="Rhea" id="RHEA:15009"/>
        <dbReference type="ChEBI" id="CHEBI:15378"/>
        <dbReference type="ChEBI" id="CHEBI:57451"/>
        <dbReference type="ChEBI" id="CHEBI:57453"/>
        <dbReference type="ChEBI" id="CHEBI:57783"/>
        <dbReference type="ChEBI" id="CHEBI:58349"/>
        <dbReference type="EC" id="1.5.1.3"/>
    </reaction>
</comment>
<dbReference type="AlphaFoldDB" id="A0A106C0Y6"/>
<evidence type="ECO:0000313" key="12">
    <source>
        <dbReference type="EMBL" id="KVX02235.1"/>
    </source>
</evidence>
<dbReference type="EC" id="1.5.1.3" evidence="1"/>
<dbReference type="RefSeq" id="WP_059745583.1">
    <property type="nucleotide sequence ID" value="NZ_LRDC01000016.1"/>
</dbReference>
<keyword evidence="3" id="KW-0521">NADP</keyword>